<keyword evidence="4 7" id="KW-0812">Transmembrane</keyword>
<dbReference type="EMBL" id="AZEB01000007">
    <property type="protein sequence ID" value="KRL22427.1"/>
    <property type="molecule type" value="Genomic_DNA"/>
</dbReference>
<dbReference type="AlphaFoldDB" id="A0A0R1P0K4"/>
<dbReference type="Proteomes" id="UP000051439">
    <property type="component" value="Unassembled WGS sequence"/>
</dbReference>
<dbReference type="PATRIC" id="fig|1423766.4.peg.2673"/>
<dbReference type="InterPro" id="IPR000515">
    <property type="entry name" value="MetI-like"/>
</dbReference>
<dbReference type="GO" id="GO:0006865">
    <property type="term" value="P:amino acid transport"/>
    <property type="evidence" value="ECO:0007669"/>
    <property type="project" value="TreeGrafter"/>
</dbReference>
<evidence type="ECO:0000256" key="6">
    <source>
        <dbReference type="ARBA" id="ARBA00023136"/>
    </source>
</evidence>
<evidence type="ECO:0000256" key="2">
    <source>
        <dbReference type="ARBA" id="ARBA00022448"/>
    </source>
</evidence>
<comment type="subcellular location">
    <subcellularLocation>
        <location evidence="1 7">Cell membrane</location>
        <topology evidence="1 7">Multi-pass membrane protein</topology>
    </subcellularLocation>
</comment>
<keyword evidence="2 7" id="KW-0813">Transport</keyword>
<comment type="caution">
    <text evidence="9">The sequence shown here is derived from an EMBL/GenBank/DDBJ whole genome shotgun (WGS) entry which is preliminary data.</text>
</comment>
<dbReference type="InterPro" id="IPR010065">
    <property type="entry name" value="AA_ABC_transptr_permease_3TM"/>
</dbReference>
<dbReference type="InterPro" id="IPR043429">
    <property type="entry name" value="ArtM/GltK/GlnP/TcyL/YhdX-like"/>
</dbReference>
<evidence type="ECO:0000259" key="8">
    <source>
        <dbReference type="PROSITE" id="PS50928"/>
    </source>
</evidence>
<name>A0A0R1P0K4_9LACO</name>
<dbReference type="Pfam" id="PF00528">
    <property type="entry name" value="BPD_transp_1"/>
    <property type="match status" value="1"/>
</dbReference>
<feature type="transmembrane region" description="Helical" evidence="7">
    <location>
        <begin position="20"/>
        <end position="46"/>
    </location>
</feature>
<feature type="transmembrane region" description="Helical" evidence="7">
    <location>
        <begin position="195"/>
        <end position="216"/>
    </location>
</feature>
<evidence type="ECO:0000256" key="7">
    <source>
        <dbReference type="RuleBase" id="RU363032"/>
    </source>
</evidence>
<dbReference type="CDD" id="cd06261">
    <property type="entry name" value="TM_PBP2"/>
    <property type="match status" value="1"/>
</dbReference>
<keyword evidence="3" id="KW-1003">Cell membrane</keyword>
<proteinExistence type="inferred from homology"/>
<keyword evidence="5 7" id="KW-1133">Transmembrane helix</keyword>
<organism evidence="9 10">
    <name type="scientific">Lentilactobacillus kisonensis DSM 19906 = JCM 15041</name>
    <dbReference type="NCBI Taxonomy" id="1423766"/>
    <lineage>
        <taxon>Bacteria</taxon>
        <taxon>Bacillati</taxon>
        <taxon>Bacillota</taxon>
        <taxon>Bacilli</taxon>
        <taxon>Lactobacillales</taxon>
        <taxon>Lactobacillaceae</taxon>
        <taxon>Lentilactobacillus</taxon>
    </lineage>
</organism>
<accession>A0A0R1P0K4</accession>
<evidence type="ECO:0000256" key="1">
    <source>
        <dbReference type="ARBA" id="ARBA00004651"/>
    </source>
</evidence>
<dbReference type="PANTHER" id="PTHR30614:SF36">
    <property type="entry name" value="ABC TRANSPORTER MEMBRANE-SPANNING PERMEASE-GLUTAMINE TRANSPORT"/>
    <property type="match status" value="1"/>
</dbReference>
<evidence type="ECO:0000256" key="3">
    <source>
        <dbReference type="ARBA" id="ARBA00022475"/>
    </source>
</evidence>
<dbReference type="InterPro" id="IPR035906">
    <property type="entry name" value="MetI-like_sf"/>
</dbReference>
<dbReference type="PANTHER" id="PTHR30614">
    <property type="entry name" value="MEMBRANE COMPONENT OF AMINO ACID ABC TRANSPORTER"/>
    <property type="match status" value="1"/>
</dbReference>
<gene>
    <name evidence="9" type="ORF">FC98_GL002563</name>
</gene>
<evidence type="ECO:0000313" key="9">
    <source>
        <dbReference type="EMBL" id="KRL22427.1"/>
    </source>
</evidence>
<dbReference type="RefSeq" id="WP_056949291.1">
    <property type="nucleotide sequence ID" value="NZ_AZEB01000007.1"/>
</dbReference>
<sequence>MAHSGINVLFEGTNFTRLLGGLWVTVKIAAVALILGLILGIVLGVLRTFKSRLLRLVLRLYLEFFRIVPTVVLLFLFYYILPKQMNFNLPADQLATLVFALWVGAEMSDIVRGALISVPKHQRESGLAIGLNRYQLYRYVLIPQAITLEIPATINLATRVIKTTSLLMLISVMDVINIGQQIIEANNHTHPTGVFWVYGLIFLFYFLIDYPLSWWAKRLEKRRLARANG</sequence>
<protein>
    <submittedName>
        <fullName evidence="9">ABC transporter, permease protein</fullName>
    </submittedName>
</protein>
<evidence type="ECO:0000256" key="5">
    <source>
        <dbReference type="ARBA" id="ARBA00022989"/>
    </source>
</evidence>
<dbReference type="GO" id="GO:0043190">
    <property type="term" value="C:ATP-binding cassette (ABC) transporter complex"/>
    <property type="evidence" value="ECO:0007669"/>
    <property type="project" value="InterPro"/>
</dbReference>
<feature type="transmembrane region" description="Helical" evidence="7">
    <location>
        <begin position="93"/>
        <end position="115"/>
    </location>
</feature>
<reference evidence="9 10" key="1">
    <citation type="journal article" date="2015" name="Genome Announc.">
        <title>Expanding the biotechnology potential of lactobacilli through comparative genomics of 213 strains and associated genera.</title>
        <authorList>
            <person name="Sun Z."/>
            <person name="Harris H.M."/>
            <person name="McCann A."/>
            <person name="Guo C."/>
            <person name="Argimon S."/>
            <person name="Zhang W."/>
            <person name="Yang X."/>
            <person name="Jeffery I.B."/>
            <person name="Cooney J.C."/>
            <person name="Kagawa T.F."/>
            <person name="Liu W."/>
            <person name="Song Y."/>
            <person name="Salvetti E."/>
            <person name="Wrobel A."/>
            <person name="Rasinkangas P."/>
            <person name="Parkhill J."/>
            <person name="Rea M.C."/>
            <person name="O'Sullivan O."/>
            <person name="Ritari J."/>
            <person name="Douillard F.P."/>
            <person name="Paul Ross R."/>
            <person name="Yang R."/>
            <person name="Briner A.E."/>
            <person name="Felis G.E."/>
            <person name="de Vos W.M."/>
            <person name="Barrangou R."/>
            <person name="Klaenhammer T.R."/>
            <person name="Caufield P.W."/>
            <person name="Cui Y."/>
            <person name="Zhang H."/>
            <person name="O'Toole P.W."/>
        </authorList>
    </citation>
    <scope>NUCLEOTIDE SEQUENCE [LARGE SCALE GENOMIC DNA]</scope>
    <source>
        <strain evidence="9 10">DSM 19906</strain>
    </source>
</reference>
<keyword evidence="10" id="KW-1185">Reference proteome</keyword>
<evidence type="ECO:0000256" key="4">
    <source>
        <dbReference type="ARBA" id="ARBA00022692"/>
    </source>
</evidence>
<keyword evidence="6 7" id="KW-0472">Membrane</keyword>
<feature type="domain" description="ABC transmembrane type-1" evidence="8">
    <location>
        <begin position="22"/>
        <end position="213"/>
    </location>
</feature>
<dbReference type="GO" id="GO:0022857">
    <property type="term" value="F:transmembrane transporter activity"/>
    <property type="evidence" value="ECO:0007669"/>
    <property type="project" value="InterPro"/>
</dbReference>
<evidence type="ECO:0000313" key="10">
    <source>
        <dbReference type="Proteomes" id="UP000051439"/>
    </source>
</evidence>
<dbReference type="SUPFAM" id="SSF161098">
    <property type="entry name" value="MetI-like"/>
    <property type="match status" value="1"/>
</dbReference>
<comment type="similarity">
    <text evidence="7">Belongs to the binding-protein-dependent transport system permease family.</text>
</comment>
<dbReference type="Gene3D" id="1.10.3720.10">
    <property type="entry name" value="MetI-like"/>
    <property type="match status" value="1"/>
</dbReference>
<feature type="transmembrane region" description="Helical" evidence="7">
    <location>
        <begin position="58"/>
        <end position="81"/>
    </location>
</feature>
<dbReference type="PROSITE" id="PS50928">
    <property type="entry name" value="ABC_TM1"/>
    <property type="match status" value="1"/>
</dbReference>
<dbReference type="NCBIfam" id="TIGR01726">
    <property type="entry name" value="HEQRo_perm_3TM"/>
    <property type="match status" value="1"/>
</dbReference>